<proteinExistence type="predicted"/>
<feature type="non-terminal residue" evidence="1">
    <location>
        <position position="1"/>
    </location>
</feature>
<name>X0XID2_9ZZZZ</name>
<reference evidence="1" key="1">
    <citation type="journal article" date="2014" name="Front. Microbiol.">
        <title>High frequency of phylogenetically diverse reductive dehalogenase-homologous genes in deep subseafloor sedimentary metagenomes.</title>
        <authorList>
            <person name="Kawai M."/>
            <person name="Futagami T."/>
            <person name="Toyoda A."/>
            <person name="Takaki Y."/>
            <person name="Nishi S."/>
            <person name="Hori S."/>
            <person name="Arai W."/>
            <person name="Tsubouchi T."/>
            <person name="Morono Y."/>
            <person name="Uchiyama I."/>
            <person name="Ito T."/>
            <person name="Fujiyama A."/>
            <person name="Inagaki F."/>
            <person name="Takami H."/>
        </authorList>
    </citation>
    <scope>NUCLEOTIDE SEQUENCE</scope>
    <source>
        <strain evidence="1">Expedition CK06-06</strain>
    </source>
</reference>
<comment type="caution">
    <text evidence="1">The sequence shown here is derived from an EMBL/GenBank/DDBJ whole genome shotgun (WGS) entry which is preliminary data.</text>
</comment>
<feature type="non-terminal residue" evidence="1">
    <location>
        <position position="224"/>
    </location>
</feature>
<dbReference type="EMBL" id="BARS01053782">
    <property type="protein sequence ID" value="GAG42904.1"/>
    <property type="molecule type" value="Genomic_DNA"/>
</dbReference>
<sequence>IIKEKNTYFLASDSMWFDAPAVKGPWSEARSLSKDLQQIDEQLKKQRAEQGVEEPEATDEIRVPQIVVSTVPAELIFIDGKPEFEPLQGNNILAVSNTDSDVIFDIDTQNYYVLLSGRWYRAKDLDRGPWSWVANDQVPVTFADIPADSDVGYLRASVAGTDEAREALLEQAVPQTAAVKHSAGASFTVEYDGSPKFQPIDGTGMTYAVNTSASVIFSSGHYYC</sequence>
<organism evidence="1">
    <name type="scientific">marine sediment metagenome</name>
    <dbReference type="NCBI Taxonomy" id="412755"/>
    <lineage>
        <taxon>unclassified sequences</taxon>
        <taxon>metagenomes</taxon>
        <taxon>ecological metagenomes</taxon>
    </lineage>
</organism>
<gene>
    <name evidence="1" type="ORF">S01H1_79735</name>
</gene>
<evidence type="ECO:0000313" key="1">
    <source>
        <dbReference type="EMBL" id="GAG42904.1"/>
    </source>
</evidence>
<dbReference type="AlphaFoldDB" id="X0XID2"/>
<protein>
    <submittedName>
        <fullName evidence="1">Uncharacterized protein</fullName>
    </submittedName>
</protein>
<accession>X0XID2</accession>